<gene>
    <name evidence="2" type="ORF">C427_4449</name>
</gene>
<dbReference type="EMBL" id="CP003837">
    <property type="protein sequence ID" value="AGH46551.1"/>
    <property type="molecule type" value="Genomic_DNA"/>
</dbReference>
<dbReference type="HOGENOM" id="CLU_1925563_0_0_6"/>
<dbReference type="InterPro" id="IPR001036">
    <property type="entry name" value="Acrflvin-R"/>
</dbReference>
<keyword evidence="1" id="KW-1133">Transmembrane helix</keyword>
<proteinExistence type="predicted"/>
<accession>M4RSL8</accession>
<dbReference type="SUPFAM" id="SSF82866">
    <property type="entry name" value="Multidrug efflux transporter AcrB transmembrane domain"/>
    <property type="match status" value="1"/>
</dbReference>
<dbReference type="Proteomes" id="UP000011864">
    <property type="component" value="Chromosome"/>
</dbReference>
<dbReference type="KEGG" id="gps:C427_4449"/>
<feature type="transmembrane region" description="Helical" evidence="1">
    <location>
        <begin position="94"/>
        <end position="117"/>
    </location>
</feature>
<sequence>MLTIPLALIGVKPTLAIVGVNFGFMSVLGLLALTGIVVNAAIILIDTVLIKIKVENYSLITAIELATKERFRPVLLTAWTIPLTSPSSPFWPPMALTIIGGLITSTILTLIVLPACLKLTLNKEKIRGNKV</sequence>
<protein>
    <recommendedName>
        <fullName evidence="4">Acriflavin resistance protein</fullName>
    </recommendedName>
</protein>
<evidence type="ECO:0000256" key="1">
    <source>
        <dbReference type="SAM" id="Phobius"/>
    </source>
</evidence>
<keyword evidence="1" id="KW-0472">Membrane</keyword>
<keyword evidence="3" id="KW-1185">Reference proteome</keyword>
<dbReference type="PATRIC" id="fig|1129794.4.peg.4431"/>
<dbReference type="GO" id="GO:0005886">
    <property type="term" value="C:plasma membrane"/>
    <property type="evidence" value="ECO:0007669"/>
    <property type="project" value="TreeGrafter"/>
</dbReference>
<organism evidence="2 3">
    <name type="scientific">Paraglaciecola psychrophila 170</name>
    <dbReference type="NCBI Taxonomy" id="1129794"/>
    <lineage>
        <taxon>Bacteria</taxon>
        <taxon>Pseudomonadati</taxon>
        <taxon>Pseudomonadota</taxon>
        <taxon>Gammaproteobacteria</taxon>
        <taxon>Alteromonadales</taxon>
        <taxon>Alteromonadaceae</taxon>
        <taxon>Paraglaciecola</taxon>
    </lineage>
</organism>
<dbReference type="eggNOG" id="COG0841">
    <property type="taxonomic scope" value="Bacteria"/>
</dbReference>
<evidence type="ECO:0000313" key="2">
    <source>
        <dbReference type="EMBL" id="AGH46551.1"/>
    </source>
</evidence>
<dbReference type="GO" id="GO:0042910">
    <property type="term" value="F:xenobiotic transmembrane transporter activity"/>
    <property type="evidence" value="ECO:0007669"/>
    <property type="project" value="TreeGrafter"/>
</dbReference>
<keyword evidence="1" id="KW-0812">Transmembrane</keyword>
<dbReference type="PANTHER" id="PTHR32063">
    <property type="match status" value="1"/>
</dbReference>
<evidence type="ECO:0008006" key="4">
    <source>
        <dbReference type="Google" id="ProtNLM"/>
    </source>
</evidence>
<dbReference type="STRING" id="1129794.C427_4449"/>
<reference evidence="2 3" key="1">
    <citation type="journal article" date="2013" name="Genome Announc.">
        <title>Complete Genome Sequence of Glaciecola psychrophila Strain 170T.</title>
        <authorList>
            <person name="Yin J."/>
            <person name="Chen J."/>
            <person name="Liu G."/>
            <person name="Yu Y."/>
            <person name="Song L."/>
            <person name="Wang X."/>
            <person name="Qu X."/>
        </authorList>
    </citation>
    <scope>NUCLEOTIDE SEQUENCE [LARGE SCALE GENOMIC DNA]</scope>
    <source>
        <strain evidence="2 3">170</strain>
    </source>
</reference>
<dbReference type="AlphaFoldDB" id="M4RSL8"/>
<dbReference type="Gene3D" id="1.20.1640.10">
    <property type="entry name" value="Multidrug efflux transporter AcrB transmembrane domain"/>
    <property type="match status" value="1"/>
</dbReference>
<dbReference type="Pfam" id="PF00873">
    <property type="entry name" value="ACR_tran"/>
    <property type="match status" value="1"/>
</dbReference>
<evidence type="ECO:0000313" key="3">
    <source>
        <dbReference type="Proteomes" id="UP000011864"/>
    </source>
</evidence>
<dbReference type="PANTHER" id="PTHR32063:SF18">
    <property type="entry name" value="CATION EFFLUX SYSTEM PROTEIN"/>
    <property type="match status" value="1"/>
</dbReference>
<name>M4RSL8_9ALTE</name>
<feature type="transmembrane region" description="Helical" evidence="1">
    <location>
        <begin position="26"/>
        <end position="50"/>
    </location>
</feature>